<dbReference type="Proteomes" id="UP000184255">
    <property type="component" value="Unassembled WGS sequence"/>
</dbReference>
<reference evidence="2" key="1">
    <citation type="journal article" date="2016" name="Genome Biol. Evol.">
        <title>Comparative 'omics' of the Fusarium fujikuroi species complex highlights differences in genetic potential and metabolite synthesis.</title>
        <authorList>
            <person name="Niehaus E.-M."/>
            <person name="Muensterkoetter M."/>
            <person name="Proctor R.H."/>
            <person name="Brown D.W."/>
            <person name="Sharon A."/>
            <person name="Idan Y."/>
            <person name="Oren-Young L."/>
            <person name="Sieber C.M."/>
            <person name="Novak O."/>
            <person name="Pencik A."/>
            <person name="Tarkowska D."/>
            <person name="Hromadova K."/>
            <person name="Freeman S."/>
            <person name="Maymon M."/>
            <person name="Elazar M."/>
            <person name="Youssef S.A."/>
            <person name="El-Shabrawy E.S.M."/>
            <person name="Shalaby A.B.A."/>
            <person name="Houterman P."/>
            <person name="Brock N.L."/>
            <person name="Burkhardt I."/>
            <person name="Tsavkelova E.A."/>
            <person name="Dickschat J.S."/>
            <person name="Galuszka P."/>
            <person name="Gueldener U."/>
            <person name="Tudzynski B."/>
        </authorList>
    </citation>
    <scope>NUCLEOTIDE SEQUENCE [LARGE SCALE GENOMIC DNA]</scope>
    <source>
        <strain evidence="2">MRC7560</strain>
    </source>
</reference>
<dbReference type="EMBL" id="FCQH01000006">
    <property type="protein sequence ID" value="CVK94191.1"/>
    <property type="molecule type" value="Genomic_DNA"/>
</dbReference>
<proteinExistence type="predicted"/>
<dbReference type="GeneID" id="65082664"/>
<sequence length="272" mass="29735">MSINNGPFYSSSFSFHSPNAASSLNIRFISIKALLCPSWSISSFQLIHTTSRSLITLERTMRFIIITAIIAGCAAAGSLSKQQKPIRRTSTFQIVYNGTEKLKAANNTLYIGSPKQDACCNQFNAEDAATFYLKDEELFLYSPGNPKQQVFVNSTKAATGCEKTFMGCCTLLTILPLGQNSVGYSIGSRKKLEKAQREGWRIDDDDNITFNGLSLMACSSSGVGRDIIVRKSDCRLKGCRACRRVTAKATYTSKPTSCLYSGGGQVVSHFCL</sequence>
<accession>A0A1L7TG12</accession>
<dbReference type="VEuPathDB" id="FungiDB:FMAN_03393"/>
<keyword evidence="2" id="KW-1185">Reference proteome</keyword>
<evidence type="ECO:0000313" key="1">
    <source>
        <dbReference type="EMBL" id="CVK94191.1"/>
    </source>
</evidence>
<dbReference type="RefSeq" id="XP_041682693.1">
    <property type="nucleotide sequence ID" value="XM_041832206.1"/>
</dbReference>
<comment type="caution">
    <text evidence="1">The sequence shown here is derived from an EMBL/GenBank/DDBJ whole genome shotgun (WGS) entry which is preliminary data.</text>
</comment>
<evidence type="ECO:0008006" key="3">
    <source>
        <dbReference type="Google" id="ProtNLM"/>
    </source>
</evidence>
<evidence type="ECO:0000313" key="2">
    <source>
        <dbReference type="Proteomes" id="UP000184255"/>
    </source>
</evidence>
<protein>
    <recommendedName>
        <fullName evidence="3">Cell wall protein PhiA</fullName>
    </recommendedName>
</protein>
<gene>
    <name evidence="1" type="ORF">FMAN_03393</name>
</gene>
<organism evidence="1 2">
    <name type="scientific">Fusarium mangiferae</name>
    <name type="common">Mango malformation disease fungus</name>
    <dbReference type="NCBI Taxonomy" id="192010"/>
    <lineage>
        <taxon>Eukaryota</taxon>
        <taxon>Fungi</taxon>
        <taxon>Dikarya</taxon>
        <taxon>Ascomycota</taxon>
        <taxon>Pezizomycotina</taxon>
        <taxon>Sordariomycetes</taxon>
        <taxon>Hypocreomycetidae</taxon>
        <taxon>Hypocreales</taxon>
        <taxon>Nectriaceae</taxon>
        <taxon>Fusarium</taxon>
        <taxon>Fusarium fujikuroi species complex</taxon>
    </lineage>
</organism>
<name>A0A1L7TG12_FUSMA</name>
<dbReference type="AlphaFoldDB" id="A0A1L7TG12"/>